<dbReference type="PROSITE" id="PS51186">
    <property type="entry name" value="GNAT"/>
    <property type="match status" value="1"/>
</dbReference>
<dbReference type="GO" id="GO:0016747">
    <property type="term" value="F:acyltransferase activity, transferring groups other than amino-acyl groups"/>
    <property type="evidence" value="ECO:0007669"/>
    <property type="project" value="InterPro"/>
</dbReference>
<dbReference type="InterPro" id="IPR000182">
    <property type="entry name" value="GNAT_dom"/>
</dbReference>
<reference evidence="2 3" key="1">
    <citation type="submission" date="2018-10" db="EMBL/GenBank/DDBJ databases">
        <title>Sphingobacterium sp. M05W1-28.</title>
        <authorList>
            <person name="Cai H."/>
        </authorList>
    </citation>
    <scope>NUCLEOTIDE SEQUENCE [LARGE SCALE GENOMIC DNA]</scope>
    <source>
        <strain evidence="2 3">M05W1-28</strain>
    </source>
</reference>
<gene>
    <name evidence="2" type="ORF">D7322_15145</name>
</gene>
<dbReference type="SUPFAM" id="SSF55729">
    <property type="entry name" value="Acyl-CoA N-acyltransferases (Nat)"/>
    <property type="match status" value="1"/>
</dbReference>
<dbReference type="Gene3D" id="3.40.630.30">
    <property type="match status" value="1"/>
</dbReference>
<protein>
    <submittedName>
        <fullName evidence="2">GNAT family N-acetyltransferase</fullName>
    </submittedName>
</protein>
<name>A0A420VW96_9SPHI</name>
<feature type="domain" description="N-acetyltransferase" evidence="1">
    <location>
        <begin position="1"/>
        <end position="150"/>
    </location>
</feature>
<dbReference type="EMBL" id="RBWS01000011">
    <property type="protein sequence ID" value="RKO70611.1"/>
    <property type="molecule type" value="Genomic_DNA"/>
</dbReference>
<dbReference type="CDD" id="cd04301">
    <property type="entry name" value="NAT_SF"/>
    <property type="match status" value="1"/>
</dbReference>
<comment type="caution">
    <text evidence="2">The sequence shown here is derived from an EMBL/GenBank/DDBJ whole genome shotgun (WGS) entry which is preliminary data.</text>
</comment>
<dbReference type="InterPro" id="IPR052564">
    <property type="entry name" value="N-acetyltrans/Recomb-assoc"/>
</dbReference>
<evidence type="ECO:0000313" key="2">
    <source>
        <dbReference type="EMBL" id="RKO70611.1"/>
    </source>
</evidence>
<dbReference type="OrthoDB" id="424368at2"/>
<sequence>MEIRRYRPSDLAQISQLFYDTVHTVNAADYSEEQLDVWATGQLDLAAWNGSFLAHYTLVAVINDEIAGFGDITMDGYLDRLYVHKDYQGQGIATALCNELEAATASTHLSTHASITAKPFFERRGYGVVKEQQVTRNGVQLTNYVMEKKR</sequence>
<dbReference type="InterPro" id="IPR016181">
    <property type="entry name" value="Acyl_CoA_acyltransferase"/>
</dbReference>
<keyword evidence="3" id="KW-1185">Reference proteome</keyword>
<dbReference type="Pfam" id="PF13673">
    <property type="entry name" value="Acetyltransf_10"/>
    <property type="match status" value="1"/>
</dbReference>
<dbReference type="PANTHER" id="PTHR43451:SF1">
    <property type="entry name" value="ACETYLTRANSFERASE"/>
    <property type="match status" value="1"/>
</dbReference>
<dbReference type="Proteomes" id="UP000282423">
    <property type="component" value="Unassembled WGS sequence"/>
</dbReference>
<organism evidence="2 3">
    <name type="scientific">Sphingobacterium puteale</name>
    <dbReference type="NCBI Taxonomy" id="2420510"/>
    <lineage>
        <taxon>Bacteria</taxon>
        <taxon>Pseudomonadati</taxon>
        <taxon>Bacteroidota</taxon>
        <taxon>Sphingobacteriia</taxon>
        <taxon>Sphingobacteriales</taxon>
        <taxon>Sphingobacteriaceae</taxon>
        <taxon>Sphingobacterium</taxon>
    </lineage>
</organism>
<dbReference type="RefSeq" id="WP_121125134.1">
    <property type="nucleotide sequence ID" value="NZ_RBWS01000011.1"/>
</dbReference>
<evidence type="ECO:0000259" key="1">
    <source>
        <dbReference type="PROSITE" id="PS51186"/>
    </source>
</evidence>
<proteinExistence type="predicted"/>
<keyword evidence="2" id="KW-0808">Transferase</keyword>
<dbReference type="PANTHER" id="PTHR43451">
    <property type="entry name" value="ACETYLTRANSFERASE (GNAT) FAMILY PROTEIN"/>
    <property type="match status" value="1"/>
</dbReference>
<evidence type="ECO:0000313" key="3">
    <source>
        <dbReference type="Proteomes" id="UP000282423"/>
    </source>
</evidence>
<accession>A0A420VW96</accession>
<dbReference type="AlphaFoldDB" id="A0A420VW96"/>